<dbReference type="KEGG" id="halh:HTSR_0850"/>
<dbReference type="Proteomes" id="UP000185608">
    <property type="component" value="Chromosome"/>
</dbReference>
<gene>
    <name evidence="2" type="ORF">HTSR_0850</name>
</gene>
<reference evidence="2 3" key="1">
    <citation type="submission" date="2016-06" db="EMBL/GenBank/DDBJ databases">
        <title>Discovery of anaerobic lithoheterotrophic haloarchaeon capable of sulfur respiration by hydrogen and formate.</title>
        <authorList>
            <person name="Sorokin D.Y."/>
            <person name="Kublanov I.V."/>
            <person name="Roman P."/>
            <person name="Sinninghe Damste J.S."/>
            <person name="Golyshin P.N."/>
            <person name="Rojo D."/>
            <person name="Ciordia S."/>
            <person name="Mena Md.C."/>
            <person name="Ferrer M."/>
            <person name="Smedile F."/>
            <person name="Messina E."/>
            <person name="La Cono V."/>
            <person name="Yakimov M.M."/>
        </authorList>
    </citation>
    <scope>NUCLEOTIDE SEQUENCE [LARGE SCALE GENOMIC DNA]</scope>
    <source>
        <strain evidence="2 3">HTSR1</strain>
    </source>
</reference>
<dbReference type="EMBL" id="CP016070">
    <property type="protein sequence ID" value="AOW80036.1"/>
    <property type="molecule type" value="Genomic_DNA"/>
</dbReference>
<organism evidence="2 3">
    <name type="scientific">Halodesulfurarchaeum formicicum</name>
    <dbReference type="NCBI Taxonomy" id="1873524"/>
    <lineage>
        <taxon>Archaea</taxon>
        <taxon>Methanobacteriati</taxon>
        <taxon>Methanobacteriota</taxon>
        <taxon>Stenosarchaea group</taxon>
        <taxon>Halobacteria</taxon>
        <taxon>Halobacteriales</taxon>
        <taxon>Halobacteriaceae</taxon>
        <taxon>Halodesulfurarchaeum</taxon>
    </lineage>
</organism>
<feature type="region of interest" description="Disordered" evidence="1">
    <location>
        <begin position="1"/>
        <end position="26"/>
    </location>
</feature>
<evidence type="ECO:0000313" key="3">
    <source>
        <dbReference type="Proteomes" id="UP000185608"/>
    </source>
</evidence>
<dbReference type="AlphaFoldDB" id="A0A1D8S3V1"/>
<evidence type="ECO:0000256" key="1">
    <source>
        <dbReference type="SAM" id="MobiDB-lite"/>
    </source>
</evidence>
<accession>A0A1D8S3V1</accession>
<name>A0A1D8S3V1_9EURY</name>
<protein>
    <submittedName>
        <fullName evidence="2">NAD-dependent dehydratase</fullName>
    </submittedName>
</protein>
<dbReference type="Gene3D" id="3.90.25.10">
    <property type="entry name" value="UDP-galactose 4-epimerase, domain 1"/>
    <property type="match status" value="1"/>
</dbReference>
<evidence type="ECO:0000313" key="2">
    <source>
        <dbReference type="EMBL" id="AOW80036.1"/>
    </source>
</evidence>
<proteinExistence type="predicted"/>
<sequence length="58" mass="6751">MVCGSDNDNVYEPFPEDDPQQGQTGIRKPCKLIGWEQIVNLEEGLHRTMKMVNRQTFR</sequence>